<dbReference type="Pfam" id="PF13637">
    <property type="entry name" value="Ank_4"/>
    <property type="match status" value="1"/>
</dbReference>
<keyword evidence="11" id="KW-1185">Reference proteome</keyword>
<dbReference type="GO" id="GO:0005886">
    <property type="term" value="C:plasma membrane"/>
    <property type="evidence" value="ECO:0007669"/>
    <property type="project" value="TreeGrafter"/>
</dbReference>
<gene>
    <name evidence="10" type="ORF">KI387_014195</name>
</gene>
<evidence type="ECO:0000256" key="1">
    <source>
        <dbReference type="ARBA" id="ARBA00004141"/>
    </source>
</evidence>
<dbReference type="PROSITE" id="PS50088">
    <property type="entry name" value="ANK_REPEAT"/>
    <property type="match status" value="3"/>
</dbReference>
<dbReference type="PANTHER" id="PTHR24186">
    <property type="entry name" value="PROTEIN PHOSPHATASE 1 REGULATORY SUBUNIT"/>
    <property type="match status" value="1"/>
</dbReference>
<dbReference type="PRINTS" id="PR01415">
    <property type="entry name" value="ANKYRIN"/>
</dbReference>
<dbReference type="Pfam" id="PF00023">
    <property type="entry name" value="Ank"/>
    <property type="match status" value="1"/>
</dbReference>
<feature type="repeat" description="ANK" evidence="7">
    <location>
        <begin position="153"/>
        <end position="185"/>
    </location>
</feature>
<keyword evidence="3" id="KW-0677">Repeat</keyword>
<evidence type="ECO:0000256" key="6">
    <source>
        <dbReference type="ARBA" id="ARBA00023136"/>
    </source>
</evidence>
<dbReference type="InterPro" id="IPR036770">
    <property type="entry name" value="Ankyrin_rpt-contain_sf"/>
</dbReference>
<evidence type="ECO:0000256" key="3">
    <source>
        <dbReference type="ARBA" id="ARBA00022737"/>
    </source>
</evidence>
<organism evidence="10 11">
    <name type="scientific">Taxus chinensis</name>
    <name type="common">Chinese yew</name>
    <name type="synonym">Taxus wallichiana var. chinensis</name>
    <dbReference type="NCBI Taxonomy" id="29808"/>
    <lineage>
        <taxon>Eukaryota</taxon>
        <taxon>Viridiplantae</taxon>
        <taxon>Streptophyta</taxon>
        <taxon>Embryophyta</taxon>
        <taxon>Tracheophyta</taxon>
        <taxon>Spermatophyta</taxon>
        <taxon>Pinopsida</taxon>
        <taxon>Pinidae</taxon>
        <taxon>Conifers II</taxon>
        <taxon>Cupressales</taxon>
        <taxon>Taxaceae</taxon>
        <taxon>Taxus</taxon>
    </lineage>
</organism>
<comment type="subcellular location">
    <subcellularLocation>
        <location evidence="1">Membrane</location>
        <topology evidence="1">Multi-pass membrane protein</topology>
    </subcellularLocation>
</comment>
<evidence type="ECO:0000313" key="10">
    <source>
        <dbReference type="EMBL" id="KAH9302612.1"/>
    </source>
</evidence>
<reference evidence="10 11" key="1">
    <citation type="journal article" date="2021" name="Nat. Plants">
        <title>The Taxus genome provides insights into paclitaxel biosynthesis.</title>
        <authorList>
            <person name="Xiong X."/>
            <person name="Gou J."/>
            <person name="Liao Q."/>
            <person name="Li Y."/>
            <person name="Zhou Q."/>
            <person name="Bi G."/>
            <person name="Li C."/>
            <person name="Du R."/>
            <person name="Wang X."/>
            <person name="Sun T."/>
            <person name="Guo L."/>
            <person name="Liang H."/>
            <person name="Lu P."/>
            <person name="Wu Y."/>
            <person name="Zhang Z."/>
            <person name="Ro D.K."/>
            <person name="Shang Y."/>
            <person name="Huang S."/>
            <person name="Yan J."/>
        </authorList>
    </citation>
    <scope>NUCLEOTIDE SEQUENCE [LARGE SCALE GENOMIC DNA]</scope>
    <source>
        <strain evidence="10">Ta-2019</strain>
    </source>
</reference>
<feature type="repeat" description="ANK" evidence="7">
    <location>
        <begin position="82"/>
        <end position="114"/>
    </location>
</feature>
<evidence type="ECO:0000256" key="8">
    <source>
        <dbReference type="SAM" id="Phobius"/>
    </source>
</evidence>
<dbReference type="InterPro" id="IPR026961">
    <property type="entry name" value="PGG_dom"/>
</dbReference>
<proteinExistence type="predicted"/>
<protein>
    <recommendedName>
        <fullName evidence="9">PGG domain-containing protein</fullName>
    </recommendedName>
</protein>
<comment type="caution">
    <text evidence="10">The sequence shown here is derived from an EMBL/GenBank/DDBJ whole genome shotgun (WGS) entry which is preliminary data.</text>
</comment>
<name>A0AA38CMU7_TAXCH</name>
<accession>A0AA38CMU7</accession>
<evidence type="ECO:0000313" key="11">
    <source>
        <dbReference type="Proteomes" id="UP000824469"/>
    </source>
</evidence>
<evidence type="ECO:0000256" key="2">
    <source>
        <dbReference type="ARBA" id="ARBA00022692"/>
    </source>
</evidence>
<dbReference type="Pfam" id="PF12796">
    <property type="entry name" value="Ank_2"/>
    <property type="match status" value="2"/>
</dbReference>
<dbReference type="PROSITE" id="PS50297">
    <property type="entry name" value="ANK_REP_REGION"/>
    <property type="match status" value="3"/>
</dbReference>
<keyword evidence="5 7" id="KW-0040">ANK repeat</keyword>
<dbReference type="InterPro" id="IPR002110">
    <property type="entry name" value="Ankyrin_rpt"/>
</dbReference>
<dbReference type="SUPFAM" id="SSF48403">
    <property type="entry name" value="Ankyrin repeat"/>
    <property type="match status" value="1"/>
</dbReference>
<dbReference type="PANTHER" id="PTHR24186:SF50">
    <property type="entry name" value="ANKYRIN REPEAT-CONTAINING PROTEIN ITN1-LIKE ISOFORM X1"/>
    <property type="match status" value="1"/>
</dbReference>
<feature type="repeat" description="ANK" evidence="7">
    <location>
        <begin position="241"/>
        <end position="267"/>
    </location>
</feature>
<feature type="domain" description="PGG" evidence="9">
    <location>
        <begin position="372"/>
        <end position="448"/>
    </location>
</feature>
<keyword evidence="2 8" id="KW-0812">Transmembrane</keyword>
<keyword evidence="6 8" id="KW-0472">Membrane</keyword>
<dbReference type="AlphaFoldDB" id="A0AA38CMU7"/>
<evidence type="ECO:0000256" key="5">
    <source>
        <dbReference type="ARBA" id="ARBA00023043"/>
    </source>
</evidence>
<evidence type="ECO:0000259" key="9">
    <source>
        <dbReference type="Pfam" id="PF13962"/>
    </source>
</evidence>
<feature type="transmembrane region" description="Helical" evidence="8">
    <location>
        <begin position="416"/>
        <end position="449"/>
    </location>
</feature>
<dbReference type="Pfam" id="PF13962">
    <property type="entry name" value="PGG"/>
    <property type="match status" value="1"/>
</dbReference>
<sequence>MEKQLLRAAESDDTEELEKLLRGDADVFNETTPAKNTALHIAAYHGSKNFVEMLVELTKRADLEGGTRSIGSHGFLSKQNMQGNTALHEAASRGHAEIVEILVRQEEELASVTNRAGETAVFKAALGGKREAMEMFEKLLGARPLEMYKRKCDGQTPLHFAVFNKHPGIVEEILRHEPNLISEEDNLGMTPLHVAALIPPLKELVPPFHPWLYTRHANQIVYIAKMLLEQDRSLCYKLDKKSQCALHIAVKEGNGEMVKLILKYGGDCTELVDQEGRNALHLAVMNAEKIFDRNSEAITSILQSLVSASARLINDRDNEGKTALDIAILNMDKDEPLFFEIIKLLETKGALHNPNMAVEVDETKDIASKSKWRSEIISLNAVLIATVTFAAPFDLIGENILRNSSDLHSGPKYQRIFYVFMFYVFLISDTIAFGTSIGSAILLLFAIFGKKEDSPMVSN</sequence>
<dbReference type="SMART" id="SM00248">
    <property type="entry name" value="ANK"/>
    <property type="match status" value="8"/>
</dbReference>
<evidence type="ECO:0000256" key="4">
    <source>
        <dbReference type="ARBA" id="ARBA00022989"/>
    </source>
</evidence>
<dbReference type="OMA" id="ARPLEMY"/>
<evidence type="ECO:0000256" key="7">
    <source>
        <dbReference type="PROSITE-ProRule" id="PRU00023"/>
    </source>
</evidence>
<dbReference type="EMBL" id="JAHRHJ020000009">
    <property type="protein sequence ID" value="KAH9302612.1"/>
    <property type="molecule type" value="Genomic_DNA"/>
</dbReference>
<keyword evidence="4 8" id="KW-1133">Transmembrane helix</keyword>
<dbReference type="Gene3D" id="1.25.40.20">
    <property type="entry name" value="Ankyrin repeat-containing domain"/>
    <property type="match status" value="3"/>
</dbReference>
<dbReference type="Proteomes" id="UP000824469">
    <property type="component" value="Unassembled WGS sequence"/>
</dbReference>